<evidence type="ECO:0000313" key="1">
    <source>
        <dbReference type="EMBL" id="MEQ2204781.1"/>
    </source>
</evidence>
<organism evidence="1 2">
    <name type="scientific">Xenoophorus captivus</name>
    <dbReference type="NCBI Taxonomy" id="1517983"/>
    <lineage>
        <taxon>Eukaryota</taxon>
        <taxon>Metazoa</taxon>
        <taxon>Chordata</taxon>
        <taxon>Craniata</taxon>
        <taxon>Vertebrata</taxon>
        <taxon>Euteleostomi</taxon>
        <taxon>Actinopterygii</taxon>
        <taxon>Neopterygii</taxon>
        <taxon>Teleostei</taxon>
        <taxon>Neoteleostei</taxon>
        <taxon>Acanthomorphata</taxon>
        <taxon>Ovalentaria</taxon>
        <taxon>Atherinomorphae</taxon>
        <taxon>Cyprinodontiformes</taxon>
        <taxon>Goodeidae</taxon>
        <taxon>Xenoophorus</taxon>
    </lineage>
</organism>
<protein>
    <submittedName>
        <fullName evidence="1">Uncharacterized protein</fullName>
    </submittedName>
</protein>
<accession>A0ABV0R9G4</accession>
<keyword evidence="2" id="KW-1185">Reference proteome</keyword>
<dbReference type="EMBL" id="JAHRIN010037482">
    <property type="protein sequence ID" value="MEQ2204781.1"/>
    <property type="molecule type" value="Genomic_DNA"/>
</dbReference>
<gene>
    <name evidence="1" type="ORF">XENOCAPTIV_018435</name>
</gene>
<proteinExistence type="predicted"/>
<reference evidence="1 2" key="1">
    <citation type="submission" date="2021-06" db="EMBL/GenBank/DDBJ databases">
        <authorList>
            <person name="Palmer J.M."/>
        </authorList>
    </citation>
    <scope>NUCLEOTIDE SEQUENCE [LARGE SCALE GENOMIC DNA]</scope>
    <source>
        <strain evidence="1 2">XC_2019</strain>
        <tissue evidence="1">Muscle</tissue>
    </source>
</reference>
<evidence type="ECO:0000313" key="2">
    <source>
        <dbReference type="Proteomes" id="UP001434883"/>
    </source>
</evidence>
<name>A0ABV0R9G4_9TELE</name>
<comment type="caution">
    <text evidence="1">The sequence shown here is derived from an EMBL/GenBank/DDBJ whole genome shotgun (WGS) entry which is preliminary data.</text>
</comment>
<sequence>MMSWALGLTAASESQRDHLQGMQAVEGVLLTGSMLEFLTCGDSGGRELRKILLVPEKQQPSLQAYHSVMCSREEGQRSEYFRQLSQELREQINTQSVADKLHLEQPSSLPPLSHLGALLKDLADVERLLKDVDLLSGLARLLPKGACAGQNPVSPTNGTWPLNITAWSVNTTDVPREDGEEGVDGGGKGKVEEENPHSQFSAFVQLWAGLQPILCGNNRWVKSEHESVKARTERAERPDNRMYYFIQRDFEGFGTKSKIENLNLAKNRTGRKYIARKLFAL</sequence>
<dbReference type="Proteomes" id="UP001434883">
    <property type="component" value="Unassembled WGS sequence"/>
</dbReference>